<evidence type="ECO:0000256" key="4">
    <source>
        <dbReference type="ARBA" id="ARBA00022692"/>
    </source>
</evidence>
<evidence type="ECO:0000256" key="5">
    <source>
        <dbReference type="ARBA" id="ARBA00022989"/>
    </source>
</evidence>
<reference evidence="9 10" key="1">
    <citation type="submission" date="2017-03" db="EMBL/GenBank/DDBJ databases">
        <title>Foreign affairs: Plasmid Transfer between Roseobacters and Rhizobia.</title>
        <authorList>
            <person name="Bartling P."/>
            <person name="Bunk B."/>
            <person name="Overmann J."/>
            <person name="Brinkmann H."/>
            <person name="Petersen J."/>
        </authorList>
    </citation>
    <scope>NUCLEOTIDE SEQUENCE [LARGE SCALE GENOMIC DNA]</scope>
    <source>
        <strain evidence="9 10">MACL11</strain>
    </source>
</reference>
<feature type="transmembrane region" description="Helical" evidence="7">
    <location>
        <begin position="7"/>
        <end position="29"/>
    </location>
</feature>
<comment type="subcellular location">
    <subcellularLocation>
        <location evidence="1 7">Cell membrane</location>
        <topology evidence="1 7">Multi-pass membrane protein</topology>
    </subcellularLocation>
</comment>
<dbReference type="PROSITE" id="PS50928">
    <property type="entry name" value="ABC_TM1"/>
    <property type="match status" value="1"/>
</dbReference>
<evidence type="ECO:0000256" key="7">
    <source>
        <dbReference type="RuleBase" id="RU363032"/>
    </source>
</evidence>
<comment type="similarity">
    <text evidence="7">Belongs to the binding-protein-dependent transport system permease family.</text>
</comment>
<accession>A0A1U9Z785</accession>
<dbReference type="PANTHER" id="PTHR30151">
    <property type="entry name" value="ALKANE SULFONATE ABC TRANSPORTER-RELATED, MEMBRANE SUBUNIT"/>
    <property type="match status" value="1"/>
</dbReference>
<keyword evidence="6 7" id="KW-0472">Membrane</keyword>
<dbReference type="GO" id="GO:0005886">
    <property type="term" value="C:plasma membrane"/>
    <property type="evidence" value="ECO:0007669"/>
    <property type="project" value="UniProtKB-SubCell"/>
</dbReference>
<feature type="transmembrane region" description="Helical" evidence="7">
    <location>
        <begin position="64"/>
        <end position="84"/>
    </location>
</feature>
<dbReference type="Pfam" id="PF00528">
    <property type="entry name" value="BPD_transp_1"/>
    <property type="match status" value="1"/>
</dbReference>
<name>A0A1U9Z785_9HYPH</name>
<evidence type="ECO:0000256" key="2">
    <source>
        <dbReference type="ARBA" id="ARBA00022448"/>
    </source>
</evidence>
<keyword evidence="4 7" id="KW-0812">Transmembrane</keyword>
<dbReference type="InterPro" id="IPR000515">
    <property type="entry name" value="MetI-like"/>
</dbReference>
<evidence type="ECO:0000256" key="6">
    <source>
        <dbReference type="ARBA" id="ARBA00023136"/>
    </source>
</evidence>
<feature type="transmembrane region" description="Helical" evidence="7">
    <location>
        <begin position="91"/>
        <end position="117"/>
    </location>
</feature>
<dbReference type="PANTHER" id="PTHR30151:SF20">
    <property type="entry name" value="ABC TRANSPORTER PERMEASE PROTEIN HI_0355-RELATED"/>
    <property type="match status" value="1"/>
</dbReference>
<evidence type="ECO:0000313" key="10">
    <source>
        <dbReference type="Proteomes" id="UP000191135"/>
    </source>
</evidence>
<dbReference type="STRING" id="1122214.Mame_04295"/>
<dbReference type="SUPFAM" id="SSF161098">
    <property type="entry name" value="MetI-like"/>
    <property type="match status" value="1"/>
</dbReference>
<keyword evidence="3" id="KW-1003">Cell membrane</keyword>
<feature type="domain" description="ABC transmembrane type-1" evidence="8">
    <location>
        <begin position="57"/>
        <end position="237"/>
    </location>
</feature>
<dbReference type="RefSeq" id="WP_018064359.1">
    <property type="nucleotide sequence ID" value="NZ_AQWH01000007.1"/>
</dbReference>
<dbReference type="AlphaFoldDB" id="A0A1U9Z785"/>
<dbReference type="GO" id="GO:0055085">
    <property type="term" value="P:transmembrane transport"/>
    <property type="evidence" value="ECO:0007669"/>
    <property type="project" value="InterPro"/>
</dbReference>
<dbReference type="EMBL" id="CP020330">
    <property type="protein sequence ID" value="AQZ53587.1"/>
    <property type="molecule type" value="Genomic_DNA"/>
</dbReference>
<dbReference type="CDD" id="cd06261">
    <property type="entry name" value="TM_PBP2"/>
    <property type="match status" value="1"/>
</dbReference>
<keyword evidence="2 7" id="KW-0813">Transport</keyword>
<dbReference type="Proteomes" id="UP000191135">
    <property type="component" value="Chromosome"/>
</dbReference>
<evidence type="ECO:0000313" key="9">
    <source>
        <dbReference type="EMBL" id="AQZ53587.1"/>
    </source>
</evidence>
<proteinExistence type="inferred from homology"/>
<feature type="transmembrane region" description="Helical" evidence="7">
    <location>
        <begin position="123"/>
        <end position="142"/>
    </location>
</feature>
<dbReference type="Gene3D" id="1.10.3720.10">
    <property type="entry name" value="MetI-like"/>
    <property type="match status" value="1"/>
</dbReference>
<dbReference type="KEGG" id="mmed:Mame_04295"/>
<gene>
    <name evidence="9" type="primary">ssuC_8</name>
    <name evidence="9" type="ORF">Mame_04295</name>
</gene>
<keyword evidence="5 7" id="KW-1133">Transmembrane helix</keyword>
<protein>
    <submittedName>
        <fullName evidence="9">Putative aliphatic sulfonates transport permease protein SsuC</fullName>
    </submittedName>
</protein>
<evidence type="ECO:0000256" key="3">
    <source>
        <dbReference type="ARBA" id="ARBA00022475"/>
    </source>
</evidence>
<evidence type="ECO:0000256" key="1">
    <source>
        <dbReference type="ARBA" id="ARBA00004651"/>
    </source>
</evidence>
<evidence type="ECO:0000259" key="8">
    <source>
        <dbReference type="PROSITE" id="PS50928"/>
    </source>
</evidence>
<sequence length="251" mass="27088">MKRTLSATLTFCAIVSGLLVLWQAIIVFGELPRYILPPPLAVLAKFQTAHAMLLEEALVTLREILAGFAMGAVFGAAAAIFIAAFPRIGRFIWPVLVVLQSFPVFVIAPMLVLWFGFGIASKVVMTTIIVFFPVASSFADGLRRTDPEIVAAALLDGAGHFEMLRHIRLPLAMPHLFSGLRIAAPLAPLGAVVGEWVGSAGGLGFLMVQANARMQSETVFAAMLILALEAVLFRKAVDLAAPFFTRWSHED</sequence>
<dbReference type="eggNOG" id="COG0600">
    <property type="taxonomic scope" value="Bacteria"/>
</dbReference>
<keyword evidence="10" id="KW-1185">Reference proteome</keyword>
<dbReference type="InterPro" id="IPR035906">
    <property type="entry name" value="MetI-like_sf"/>
</dbReference>
<organism evidence="9 10">
    <name type="scientific">Martelella mediterranea DSM 17316</name>
    <dbReference type="NCBI Taxonomy" id="1122214"/>
    <lineage>
        <taxon>Bacteria</taxon>
        <taxon>Pseudomonadati</taxon>
        <taxon>Pseudomonadota</taxon>
        <taxon>Alphaproteobacteria</taxon>
        <taxon>Hyphomicrobiales</taxon>
        <taxon>Aurantimonadaceae</taxon>
        <taxon>Martelella</taxon>
    </lineage>
</organism>